<dbReference type="PANTHER" id="PTHR11795">
    <property type="entry name" value="BRANCHED-CHAIN AMINO ACID TRANSPORT SYSTEM PERMEASE PROTEIN LIVH"/>
    <property type="match status" value="1"/>
</dbReference>
<dbReference type="PANTHER" id="PTHR11795:SF449">
    <property type="entry name" value="BRANCHED-CHAIN AMINO ACID TRANSPORT PERMEASE PROTEIN LIVH-RELATED"/>
    <property type="match status" value="1"/>
</dbReference>
<evidence type="ECO:0000256" key="3">
    <source>
        <dbReference type="ARBA" id="ARBA00022475"/>
    </source>
</evidence>
<feature type="transmembrane region" description="Helical" evidence="9">
    <location>
        <begin position="232"/>
        <end position="257"/>
    </location>
</feature>
<dbReference type="GO" id="GO:0022857">
    <property type="term" value="F:transmembrane transporter activity"/>
    <property type="evidence" value="ECO:0007669"/>
    <property type="project" value="InterPro"/>
</dbReference>
<evidence type="ECO:0000313" key="10">
    <source>
        <dbReference type="EMBL" id="HET20699.1"/>
    </source>
</evidence>
<dbReference type="AlphaFoldDB" id="A0A7C3RDW9"/>
<reference evidence="11" key="1">
    <citation type="journal article" date="2020" name="mSystems">
        <title>Genome- and Community-Level Interaction Insights into Carbon Utilization and Element Cycling Functions of Hydrothermarchaeota in Hydrothermal Sediment.</title>
        <authorList>
            <person name="Zhou Z."/>
            <person name="Liu Y."/>
            <person name="Xu W."/>
            <person name="Pan J."/>
            <person name="Luo Z.H."/>
            <person name="Li M."/>
        </authorList>
    </citation>
    <scope>NUCLEOTIDE SEQUENCE [LARGE SCALE GENOMIC DNA]</scope>
    <source>
        <strain evidence="10">SpSt-12</strain>
        <strain evidence="11">SpSt-87</strain>
    </source>
</reference>
<evidence type="ECO:0000256" key="1">
    <source>
        <dbReference type="ARBA" id="ARBA00004651"/>
    </source>
</evidence>
<keyword evidence="7 9" id="KW-0472">Membrane</keyword>
<comment type="subcellular location">
    <subcellularLocation>
        <location evidence="1">Cell membrane</location>
        <topology evidence="1">Multi-pass membrane protein</topology>
    </subcellularLocation>
</comment>
<keyword evidence="3" id="KW-1003">Cell membrane</keyword>
<keyword evidence="6 9" id="KW-1133">Transmembrane helix</keyword>
<evidence type="ECO:0000256" key="6">
    <source>
        <dbReference type="ARBA" id="ARBA00022989"/>
    </source>
</evidence>
<sequence>MDIISTLEIAKNILEGSLIYSNLLVLLSLGLTITYITTGVPNFAQGSFAVFGSYITLTMLRLFGIHPYTSLPLAFIFGGLLGIATYVFILRPLIRRGASVVILMISTLAFDLILLGFIGSYSETLAAITRKSASKFTFIPTDFTILSFSASLFVSFLVMIIVLASLVTLLYRTKFGIALRASMENPALAEVMGVNVEHTRIFSWFLSGALAAVAGCLLPFKYEVVPSTGAIIIVSIFASSIVGGLSTIYGALLGGYIIGFSETSVTYGLSTLFGPGFLLYGRVVSLLVLVVTLILAPKGLAGVRWRRLLWSK</sequence>
<dbReference type="EMBL" id="DSCQ01000017">
    <property type="protein sequence ID" value="HET20699.1"/>
    <property type="molecule type" value="Genomic_DNA"/>
</dbReference>
<dbReference type="InterPro" id="IPR052157">
    <property type="entry name" value="BCAA_transport_permease"/>
</dbReference>
<organism evidence="11">
    <name type="scientific">Archaeoglobus fulgidus</name>
    <dbReference type="NCBI Taxonomy" id="2234"/>
    <lineage>
        <taxon>Archaea</taxon>
        <taxon>Methanobacteriati</taxon>
        <taxon>Methanobacteriota</taxon>
        <taxon>Archaeoglobi</taxon>
        <taxon>Archaeoglobales</taxon>
        <taxon>Archaeoglobaceae</taxon>
        <taxon>Archaeoglobus</taxon>
    </lineage>
</organism>
<evidence type="ECO:0000256" key="7">
    <source>
        <dbReference type="ARBA" id="ARBA00023136"/>
    </source>
</evidence>
<dbReference type="InterPro" id="IPR001851">
    <property type="entry name" value="ABC_transp_permease"/>
</dbReference>
<name>A0A7C3RDW9_ARCFL</name>
<dbReference type="GO" id="GO:0005886">
    <property type="term" value="C:plasma membrane"/>
    <property type="evidence" value="ECO:0007669"/>
    <property type="project" value="UniProtKB-SubCell"/>
</dbReference>
<evidence type="ECO:0000256" key="5">
    <source>
        <dbReference type="ARBA" id="ARBA00022970"/>
    </source>
</evidence>
<evidence type="ECO:0000256" key="8">
    <source>
        <dbReference type="ARBA" id="ARBA00037998"/>
    </source>
</evidence>
<proteinExistence type="inferred from homology"/>
<evidence type="ECO:0000256" key="2">
    <source>
        <dbReference type="ARBA" id="ARBA00022448"/>
    </source>
</evidence>
<dbReference type="CDD" id="cd06582">
    <property type="entry name" value="TM_PBP1_LivH_like"/>
    <property type="match status" value="1"/>
</dbReference>
<feature type="transmembrane region" description="Helical" evidence="9">
    <location>
        <begin position="71"/>
        <end position="94"/>
    </location>
</feature>
<feature type="transmembrane region" description="Helical" evidence="9">
    <location>
        <begin position="143"/>
        <end position="171"/>
    </location>
</feature>
<feature type="transmembrane region" description="Helical" evidence="9">
    <location>
        <begin position="18"/>
        <end position="37"/>
    </location>
</feature>
<accession>A0A7C3RDW9</accession>
<feature type="transmembrane region" description="Helical" evidence="9">
    <location>
        <begin position="277"/>
        <end position="296"/>
    </location>
</feature>
<dbReference type="EMBL" id="DTLB01000038">
    <property type="protein sequence ID" value="HFW32568.1"/>
    <property type="molecule type" value="Genomic_DNA"/>
</dbReference>
<protein>
    <submittedName>
        <fullName evidence="11">Branched-chain amino acid ABC transporter permease</fullName>
    </submittedName>
</protein>
<dbReference type="Pfam" id="PF02653">
    <property type="entry name" value="BPD_transp_2"/>
    <property type="match status" value="1"/>
</dbReference>
<evidence type="ECO:0000256" key="9">
    <source>
        <dbReference type="SAM" id="Phobius"/>
    </source>
</evidence>
<keyword evidence="2" id="KW-0813">Transport</keyword>
<feature type="transmembrane region" description="Helical" evidence="9">
    <location>
        <begin position="100"/>
        <end position="122"/>
    </location>
</feature>
<comment type="similarity">
    <text evidence="8">Belongs to the binding-protein-dependent transport system permease family. LivHM subfamily.</text>
</comment>
<evidence type="ECO:0000256" key="4">
    <source>
        <dbReference type="ARBA" id="ARBA00022692"/>
    </source>
</evidence>
<keyword evidence="4 9" id="KW-0812">Transmembrane</keyword>
<keyword evidence="5" id="KW-0029">Amino-acid transport</keyword>
<feature type="transmembrane region" description="Helical" evidence="9">
    <location>
        <begin position="201"/>
        <end position="220"/>
    </location>
</feature>
<gene>
    <name evidence="10" type="ORF">ENN70_01010</name>
    <name evidence="11" type="ORF">ENW66_06410</name>
</gene>
<comment type="caution">
    <text evidence="11">The sequence shown here is derived from an EMBL/GenBank/DDBJ whole genome shotgun (WGS) entry which is preliminary data.</text>
</comment>
<evidence type="ECO:0000313" key="11">
    <source>
        <dbReference type="EMBL" id="HFW32568.1"/>
    </source>
</evidence>
<dbReference type="GO" id="GO:0006865">
    <property type="term" value="P:amino acid transport"/>
    <property type="evidence" value="ECO:0007669"/>
    <property type="project" value="UniProtKB-KW"/>
</dbReference>